<keyword evidence="1" id="KW-1133">Transmembrane helix</keyword>
<keyword evidence="3" id="KW-0808">Transferase</keyword>
<proteinExistence type="predicted"/>
<dbReference type="GO" id="GO:0016747">
    <property type="term" value="F:acyltransferase activity, transferring groups other than amino-acyl groups"/>
    <property type="evidence" value="ECO:0007669"/>
    <property type="project" value="InterPro"/>
</dbReference>
<feature type="transmembrane region" description="Helical" evidence="1">
    <location>
        <begin position="201"/>
        <end position="219"/>
    </location>
</feature>
<keyword evidence="1" id="KW-0472">Membrane</keyword>
<feature type="transmembrane region" description="Helical" evidence="1">
    <location>
        <begin position="73"/>
        <end position="92"/>
    </location>
</feature>
<feature type="transmembrane region" description="Helical" evidence="1">
    <location>
        <begin position="298"/>
        <end position="318"/>
    </location>
</feature>
<organism evidence="3 4">
    <name type="scientific">Paraburkholderia caballeronis</name>
    <dbReference type="NCBI Taxonomy" id="416943"/>
    <lineage>
        <taxon>Bacteria</taxon>
        <taxon>Pseudomonadati</taxon>
        <taxon>Pseudomonadota</taxon>
        <taxon>Betaproteobacteria</taxon>
        <taxon>Burkholderiales</taxon>
        <taxon>Burkholderiaceae</taxon>
        <taxon>Paraburkholderia</taxon>
    </lineage>
</organism>
<evidence type="ECO:0000313" key="4">
    <source>
        <dbReference type="Proteomes" id="UP000199120"/>
    </source>
</evidence>
<feature type="transmembrane region" description="Helical" evidence="1">
    <location>
        <begin position="173"/>
        <end position="194"/>
    </location>
</feature>
<keyword evidence="4" id="KW-1185">Reference proteome</keyword>
<dbReference type="OrthoDB" id="9814807at2"/>
<gene>
    <name evidence="3" type="ORF">SAMN05192542_103467</name>
</gene>
<dbReference type="AlphaFoldDB" id="A0A1H7JVY2"/>
<dbReference type="GO" id="GO:0000271">
    <property type="term" value="P:polysaccharide biosynthetic process"/>
    <property type="evidence" value="ECO:0007669"/>
    <property type="project" value="TreeGrafter"/>
</dbReference>
<dbReference type="PANTHER" id="PTHR23028:SF131">
    <property type="entry name" value="BLR2367 PROTEIN"/>
    <property type="match status" value="1"/>
</dbReference>
<dbReference type="STRING" id="416943.SAMN05445871_2164"/>
<evidence type="ECO:0000256" key="1">
    <source>
        <dbReference type="SAM" id="Phobius"/>
    </source>
</evidence>
<dbReference type="Proteomes" id="UP000199120">
    <property type="component" value="Unassembled WGS sequence"/>
</dbReference>
<dbReference type="Pfam" id="PF01757">
    <property type="entry name" value="Acyl_transf_3"/>
    <property type="match status" value="1"/>
</dbReference>
<feature type="transmembrane region" description="Helical" evidence="1">
    <location>
        <begin position="150"/>
        <end position="167"/>
    </location>
</feature>
<feature type="transmembrane region" description="Helical" evidence="1">
    <location>
        <begin position="117"/>
        <end position="143"/>
    </location>
</feature>
<dbReference type="GO" id="GO:0016787">
    <property type="term" value="F:hydrolase activity"/>
    <property type="evidence" value="ECO:0007669"/>
    <property type="project" value="UniProtKB-KW"/>
</dbReference>
<accession>A0A1H7JVY2</accession>
<feature type="domain" description="Acyltransferase 3" evidence="2">
    <location>
        <begin position="5"/>
        <end position="314"/>
    </location>
</feature>
<feature type="transmembrane region" description="Helical" evidence="1">
    <location>
        <begin position="35"/>
        <end position="52"/>
    </location>
</feature>
<dbReference type="RefSeq" id="WP_090544679.1">
    <property type="nucleotide sequence ID" value="NZ_FNSR01000001.1"/>
</dbReference>
<sequence>MAKLRSLNVLRAVAATTVIVHHVLATTRGAAFGEFRVDIFFVLSGFVIALTLNSRRQTVREFVVGRFTRIVPLYWLMTLLVFALALLRPDVFNSTTANLDSLLRSLFFIPYRKENGLIHPLLFVGWTLDYEVLFYLIAAAALLLMPKRTLAFIAVALATIFLIAEHAPSRSAIVEFLSYGRMLEFPLGAAAWLLWKRGLRLPLAVAGVGVVAMYGFMTYTEWLFPLSPPLLSNGLPSVILILCTLSLEALLTDNWLCRLVVLLGDASYATYLSHPFIVEAMRKLVPKVVHGFDVTSPPGIALAVVCASAVGYALHRYVDTPLHGTARRIGNRLFVVPNRSRVTADALPEQIAEKS</sequence>
<dbReference type="InterPro" id="IPR002656">
    <property type="entry name" value="Acyl_transf_3_dom"/>
</dbReference>
<evidence type="ECO:0000259" key="2">
    <source>
        <dbReference type="Pfam" id="PF01757"/>
    </source>
</evidence>
<feature type="transmembrane region" description="Helical" evidence="1">
    <location>
        <begin position="231"/>
        <end position="252"/>
    </location>
</feature>
<dbReference type="PANTHER" id="PTHR23028">
    <property type="entry name" value="ACETYLTRANSFERASE"/>
    <property type="match status" value="1"/>
</dbReference>
<dbReference type="EMBL" id="FOAJ01000003">
    <property type="protein sequence ID" value="SEK78778.1"/>
    <property type="molecule type" value="Genomic_DNA"/>
</dbReference>
<protein>
    <submittedName>
        <fullName evidence="3">Peptidoglycan/LPS O-acetylase OafA/YrhL, contains acyltransferase and SGNH-hydrolase domains</fullName>
    </submittedName>
</protein>
<name>A0A1H7JVY2_9BURK</name>
<dbReference type="InterPro" id="IPR050879">
    <property type="entry name" value="Acyltransferase_3"/>
</dbReference>
<keyword evidence="3" id="KW-0378">Hydrolase</keyword>
<keyword evidence="1" id="KW-0812">Transmembrane</keyword>
<dbReference type="GO" id="GO:0016020">
    <property type="term" value="C:membrane"/>
    <property type="evidence" value="ECO:0007669"/>
    <property type="project" value="TreeGrafter"/>
</dbReference>
<reference evidence="4" key="1">
    <citation type="submission" date="2016-10" db="EMBL/GenBank/DDBJ databases">
        <authorList>
            <person name="Varghese N."/>
            <person name="Submissions S."/>
        </authorList>
    </citation>
    <scope>NUCLEOTIDE SEQUENCE [LARGE SCALE GENOMIC DNA]</scope>
    <source>
        <strain evidence="4">LMG 26416</strain>
    </source>
</reference>
<evidence type="ECO:0000313" key="3">
    <source>
        <dbReference type="EMBL" id="SEK78778.1"/>
    </source>
</evidence>
<feature type="transmembrane region" description="Helical" evidence="1">
    <location>
        <begin position="259"/>
        <end position="278"/>
    </location>
</feature>
<keyword evidence="3" id="KW-0012">Acyltransferase</keyword>